<comment type="function">
    <text evidence="8">Toxic component of a toxin-antitoxin (TA) system. An RNase.</text>
</comment>
<evidence type="ECO:0000256" key="1">
    <source>
        <dbReference type="ARBA" id="ARBA00001946"/>
    </source>
</evidence>
<evidence type="ECO:0000256" key="7">
    <source>
        <dbReference type="ARBA" id="ARBA00038093"/>
    </source>
</evidence>
<evidence type="ECO:0000256" key="8">
    <source>
        <dbReference type="HAMAP-Rule" id="MF_00265"/>
    </source>
</evidence>
<comment type="cofactor">
    <cofactor evidence="1 8">
        <name>Mg(2+)</name>
        <dbReference type="ChEBI" id="CHEBI:18420"/>
    </cofactor>
</comment>
<keyword evidence="8" id="KW-0800">Toxin</keyword>
<comment type="similarity">
    <text evidence="7 8">Belongs to the PINc/VapC protein family.</text>
</comment>
<dbReference type="InterPro" id="IPR022907">
    <property type="entry name" value="VapC_family"/>
</dbReference>
<evidence type="ECO:0000256" key="2">
    <source>
        <dbReference type="ARBA" id="ARBA00022649"/>
    </source>
</evidence>
<evidence type="ECO:0000256" key="6">
    <source>
        <dbReference type="ARBA" id="ARBA00022842"/>
    </source>
</evidence>
<keyword evidence="2 8" id="KW-1277">Toxin-antitoxin system</keyword>
<feature type="binding site" evidence="8">
    <location>
        <position position="97"/>
    </location>
    <ligand>
        <name>Mg(2+)</name>
        <dbReference type="ChEBI" id="CHEBI:18420"/>
    </ligand>
</feature>
<evidence type="ECO:0000256" key="5">
    <source>
        <dbReference type="ARBA" id="ARBA00022801"/>
    </source>
</evidence>
<keyword evidence="11" id="KW-1185">Reference proteome</keyword>
<feature type="binding site" evidence="8">
    <location>
        <position position="5"/>
    </location>
    <ligand>
        <name>Mg(2+)</name>
        <dbReference type="ChEBI" id="CHEBI:18420"/>
    </ligand>
</feature>
<gene>
    <name evidence="8" type="primary">vapC</name>
    <name evidence="10" type="ORF">CYD53_103141</name>
</gene>
<dbReference type="InterPro" id="IPR029060">
    <property type="entry name" value="PIN-like_dom_sf"/>
</dbReference>
<name>A0A2S4MH14_9HYPH</name>
<proteinExistence type="inferred from homology"/>
<evidence type="ECO:0000256" key="4">
    <source>
        <dbReference type="ARBA" id="ARBA00022723"/>
    </source>
</evidence>
<dbReference type="EMBL" id="PQFZ01000003">
    <property type="protein sequence ID" value="POR54044.1"/>
    <property type="molecule type" value="Genomic_DNA"/>
</dbReference>
<organism evidence="10 11">
    <name type="scientific">Bosea psychrotolerans</name>
    <dbReference type="NCBI Taxonomy" id="1871628"/>
    <lineage>
        <taxon>Bacteria</taxon>
        <taxon>Pseudomonadati</taxon>
        <taxon>Pseudomonadota</taxon>
        <taxon>Alphaproteobacteria</taxon>
        <taxon>Hyphomicrobiales</taxon>
        <taxon>Boseaceae</taxon>
        <taxon>Bosea</taxon>
    </lineage>
</organism>
<protein>
    <recommendedName>
        <fullName evidence="8">Ribonuclease VapC</fullName>
        <shortName evidence="8">RNase VapC</shortName>
        <ecNumber evidence="8">3.1.-.-</ecNumber>
    </recommendedName>
    <alternativeName>
        <fullName evidence="8">Toxin VapC</fullName>
    </alternativeName>
</protein>
<dbReference type="PANTHER" id="PTHR33653">
    <property type="entry name" value="RIBONUCLEASE VAPC2"/>
    <property type="match status" value="1"/>
</dbReference>
<dbReference type="InterPro" id="IPR050556">
    <property type="entry name" value="Type_II_TA_system_RNase"/>
</dbReference>
<comment type="caution">
    <text evidence="10">The sequence shown here is derived from an EMBL/GenBank/DDBJ whole genome shotgun (WGS) entry which is preliminary data.</text>
</comment>
<dbReference type="AlphaFoldDB" id="A0A2S4MH14"/>
<keyword evidence="3 8" id="KW-0540">Nuclease</keyword>
<accession>A0A2S4MH14</accession>
<reference evidence="10 11" key="1">
    <citation type="submission" date="2018-01" db="EMBL/GenBank/DDBJ databases">
        <title>Genomic Encyclopedia of Type Strains, Phase III (KMG-III): the genomes of soil and plant-associated and newly described type strains.</title>
        <authorList>
            <person name="Whitman W."/>
        </authorList>
    </citation>
    <scope>NUCLEOTIDE SEQUENCE [LARGE SCALE GENOMIC DNA]</scope>
    <source>
        <strain evidence="10 11">1131</strain>
    </source>
</reference>
<dbReference type="CDD" id="cd09871">
    <property type="entry name" value="PIN_MtVapC28-VapC30-like"/>
    <property type="match status" value="1"/>
</dbReference>
<dbReference type="GO" id="GO:0016787">
    <property type="term" value="F:hydrolase activity"/>
    <property type="evidence" value="ECO:0007669"/>
    <property type="project" value="UniProtKB-KW"/>
</dbReference>
<dbReference type="SUPFAM" id="SSF88723">
    <property type="entry name" value="PIN domain-like"/>
    <property type="match status" value="1"/>
</dbReference>
<feature type="domain" description="PIN" evidence="9">
    <location>
        <begin position="2"/>
        <end position="123"/>
    </location>
</feature>
<dbReference type="InterPro" id="IPR002716">
    <property type="entry name" value="PIN_dom"/>
</dbReference>
<evidence type="ECO:0000256" key="3">
    <source>
        <dbReference type="ARBA" id="ARBA00022722"/>
    </source>
</evidence>
<dbReference type="Proteomes" id="UP000236919">
    <property type="component" value="Unassembled WGS sequence"/>
</dbReference>
<dbReference type="EC" id="3.1.-.-" evidence="8"/>
<dbReference type="GO" id="GO:0004540">
    <property type="term" value="F:RNA nuclease activity"/>
    <property type="evidence" value="ECO:0007669"/>
    <property type="project" value="InterPro"/>
</dbReference>
<dbReference type="PANTHER" id="PTHR33653:SF1">
    <property type="entry name" value="RIBONUCLEASE VAPC2"/>
    <property type="match status" value="1"/>
</dbReference>
<dbReference type="Pfam" id="PF01850">
    <property type="entry name" value="PIN"/>
    <property type="match status" value="1"/>
</dbReference>
<evidence type="ECO:0000313" key="10">
    <source>
        <dbReference type="EMBL" id="POR54044.1"/>
    </source>
</evidence>
<dbReference type="GO" id="GO:0090729">
    <property type="term" value="F:toxin activity"/>
    <property type="evidence" value="ECO:0007669"/>
    <property type="project" value="UniProtKB-KW"/>
</dbReference>
<evidence type="ECO:0000313" key="11">
    <source>
        <dbReference type="Proteomes" id="UP000236919"/>
    </source>
</evidence>
<dbReference type="HAMAP" id="MF_00265">
    <property type="entry name" value="VapC_Nob1"/>
    <property type="match status" value="1"/>
</dbReference>
<dbReference type="RefSeq" id="WP_103717262.1">
    <property type="nucleotide sequence ID" value="NZ_PQFZ01000003.1"/>
</dbReference>
<keyword evidence="4 8" id="KW-0479">Metal-binding</keyword>
<keyword evidence="5 8" id="KW-0378">Hydrolase</keyword>
<dbReference type="Gene3D" id="3.40.50.1010">
    <property type="entry name" value="5'-nuclease"/>
    <property type="match status" value="1"/>
</dbReference>
<sequence>MIAVDTSALMAILLEEPQANDCMAALEREDEVIISAGTLTEALIVASKRGLDEAMAYLVGRFGFAVIDVTPAEARHAAAAHGIWGRGVHPAGLNFGDCFAYAVAKQHNCPLLFIGDDFARTDIKSALES</sequence>
<keyword evidence="6 8" id="KW-0460">Magnesium</keyword>
<evidence type="ECO:0000259" key="9">
    <source>
        <dbReference type="Pfam" id="PF01850"/>
    </source>
</evidence>
<dbReference type="OrthoDB" id="32625at2"/>
<dbReference type="GO" id="GO:0000287">
    <property type="term" value="F:magnesium ion binding"/>
    <property type="evidence" value="ECO:0007669"/>
    <property type="project" value="UniProtKB-UniRule"/>
</dbReference>